<keyword evidence="3" id="KW-1185">Reference proteome</keyword>
<dbReference type="EMBL" id="CP040602">
    <property type="protein sequence ID" value="QCU90416.1"/>
    <property type="molecule type" value="Genomic_DNA"/>
</dbReference>
<keyword evidence="2" id="KW-0328">Glycosyltransferase</keyword>
<dbReference type="Gene3D" id="3.40.50.2020">
    <property type="match status" value="1"/>
</dbReference>
<dbReference type="Proteomes" id="UP000304864">
    <property type="component" value="Chromosome"/>
</dbReference>
<dbReference type="SUPFAM" id="SSF53271">
    <property type="entry name" value="PRTase-like"/>
    <property type="match status" value="1"/>
</dbReference>
<dbReference type="AlphaFoldDB" id="A0A4P9K7S7"/>
<dbReference type="GO" id="GO:0016757">
    <property type="term" value="F:glycosyltransferase activity"/>
    <property type="evidence" value="ECO:0007669"/>
    <property type="project" value="UniProtKB-KW"/>
</dbReference>
<dbReference type="InterPro" id="IPR000836">
    <property type="entry name" value="PRTase_dom"/>
</dbReference>
<keyword evidence="2" id="KW-0808">Transferase</keyword>
<dbReference type="OrthoDB" id="9810066at2"/>
<evidence type="ECO:0000313" key="2">
    <source>
        <dbReference type="EMBL" id="QCU90416.1"/>
    </source>
</evidence>
<dbReference type="CDD" id="cd06223">
    <property type="entry name" value="PRTases_typeI"/>
    <property type="match status" value="1"/>
</dbReference>
<dbReference type="Pfam" id="PF00156">
    <property type="entry name" value="Pribosyltran"/>
    <property type="match status" value="1"/>
</dbReference>
<accession>A0A4P9K7S7</accession>
<evidence type="ECO:0000259" key="1">
    <source>
        <dbReference type="Pfam" id="PF00156"/>
    </source>
</evidence>
<name>A0A4P9K7S7_9GAMM</name>
<dbReference type="InterPro" id="IPR029057">
    <property type="entry name" value="PRTase-like"/>
</dbReference>
<dbReference type="RefSeq" id="WP_138565091.1">
    <property type="nucleotide sequence ID" value="NZ_CP040602.1"/>
</dbReference>
<sequence>MRFQNRTQAAKLLAERLLRREDIESGAEQTIVLALPRGGVPLGEVIADSLNCQLDIVLVRKLGLPQFSELAMGAIASNGIKVLNQVVVNAYRVSEADIAKVEAKQRELLLHREQLYRGSRPYPQLKGKTVIIVDDGIATGATVKAAIKAVRMQQPVKIVLAVPVAPLDTLAELQTEVDQLICLIEADDFQAVGQYYQQFNQVSDAEVSACLAKFWQ</sequence>
<evidence type="ECO:0000313" key="3">
    <source>
        <dbReference type="Proteomes" id="UP000304864"/>
    </source>
</evidence>
<gene>
    <name evidence="2" type="ORF">FE785_07120</name>
</gene>
<dbReference type="Gene3D" id="3.30.1310.20">
    <property type="entry name" value="PRTase-like"/>
    <property type="match status" value="1"/>
</dbReference>
<dbReference type="KEGG" id="thig:FE785_07120"/>
<reference evidence="2 3" key="1">
    <citation type="submission" date="2019-05" db="EMBL/GenBank/DDBJ databases">
        <title>Thiomicrorhabdus sediminis sp. nov, a novel sulfur-oxidizing bacterium isolated from coastal sediment.</title>
        <authorList>
            <person name="Liu X."/>
        </authorList>
    </citation>
    <scope>NUCLEOTIDE SEQUENCE [LARGE SCALE GENOMIC DNA]</scope>
    <source>
        <strain evidence="2 3">G1</strain>
    </source>
</reference>
<proteinExistence type="predicted"/>
<protein>
    <submittedName>
        <fullName evidence="2">Phosphoribosyltransferase</fullName>
    </submittedName>
</protein>
<feature type="domain" description="Phosphoribosyltransferase" evidence="1">
    <location>
        <begin position="8"/>
        <end position="196"/>
    </location>
</feature>
<organism evidence="2 3">
    <name type="scientific">Thiomicrorhabdus sediminis</name>
    <dbReference type="NCBI Taxonomy" id="2580412"/>
    <lineage>
        <taxon>Bacteria</taxon>
        <taxon>Pseudomonadati</taxon>
        <taxon>Pseudomonadota</taxon>
        <taxon>Gammaproteobacteria</taxon>
        <taxon>Thiotrichales</taxon>
        <taxon>Piscirickettsiaceae</taxon>
        <taxon>Thiomicrorhabdus</taxon>
    </lineage>
</organism>